<organism evidence="1 2">
    <name type="scientific">Fomitopsis schrenkii</name>
    <name type="common">Brown rot fungus</name>
    <dbReference type="NCBI Taxonomy" id="2126942"/>
    <lineage>
        <taxon>Eukaryota</taxon>
        <taxon>Fungi</taxon>
        <taxon>Dikarya</taxon>
        <taxon>Basidiomycota</taxon>
        <taxon>Agaricomycotina</taxon>
        <taxon>Agaricomycetes</taxon>
        <taxon>Polyporales</taxon>
        <taxon>Fomitopsis</taxon>
    </lineage>
</organism>
<accession>S8DHF5</accession>
<gene>
    <name evidence="1" type="ORF">FOMPIDRAFT_101658</name>
</gene>
<dbReference type="AlphaFoldDB" id="S8DHF5"/>
<sequence length="185" mass="21582">MAVVDAYYRLHRATIYKDFGTPERQFCMRRNVLVRDNGQPCLIDFARARVDHECTIQGYSWLTTEYRFAPSFGCEELHTVVRETDAYETEHLGIELERGPDGPFLYVQDKSAEDMVDEMNYDSDELEGIGGREGLVERLAQAIKRHEENLAVRAEKLEKEGIAKHKDDQRHPDMLQRYLARQRDV</sequence>
<proteinExistence type="predicted"/>
<reference evidence="1 2" key="1">
    <citation type="journal article" date="2012" name="Science">
        <title>The Paleozoic origin of enzymatic lignin decomposition reconstructed from 31 fungal genomes.</title>
        <authorList>
            <person name="Floudas D."/>
            <person name="Binder M."/>
            <person name="Riley R."/>
            <person name="Barry K."/>
            <person name="Blanchette R.A."/>
            <person name="Henrissat B."/>
            <person name="Martinez A.T."/>
            <person name="Otillar R."/>
            <person name="Spatafora J.W."/>
            <person name="Yadav J.S."/>
            <person name="Aerts A."/>
            <person name="Benoit I."/>
            <person name="Boyd A."/>
            <person name="Carlson A."/>
            <person name="Copeland A."/>
            <person name="Coutinho P.M."/>
            <person name="de Vries R.P."/>
            <person name="Ferreira P."/>
            <person name="Findley K."/>
            <person name="Foster B."/>
            <person name="Gaskell J."/>
            <person name="Glotzer D."/>
            <person name="Gorecki P."/>
            <person name="Heitman J."/>
            <person name="Hesse C."/>
            <person name="Hori C."/>
            <person name="Igarashi K."/>
            <person name="Jurgens J.A."/>
            <person name="Kallen N."/>
            <person name="Kersten P."/>
            <person name="Kohler A."/>
            <person name="Kuees U."/>
            <person name="Kumar T.K.A."/>
            <person name="Kuo A."/>
            <person name="LaButti K."/>
            <person name="Larrondo L.F."/>
            <person name="Lindquist E."/>
            <person name="Ling A."/>
            <person name="Lombard V."/>
            <person name="Lucas S."/>
            <person name="Lundell T."/>
            <person name="Martin R."/>
            <person name="McLaughlin D.J."/>
            <person name="Morgenstern I."/>
            <person name="Morin E."/>
            <person name="Murat C."/>
            <person name="Nagy L.G."/>
            <person name="Nolan M."/>
            <person name="Ohm R.A."/>
            <person name="Patyshakuliyeva A."/>
            <person name="Rokas A."/>
            <person name="Ruiz-Duenas F.J."/>
            <person name="Sabat G."/>
            <person name="Salamov A."/>
            <person name="Samejima M."/>
            <person name="Schmutz J."/>
            <person name="Slot J.C."/>
            <person name="St John F."/>
            <person name="Stenlid J."/>
            <person name="Sun H."/>
            <person name="Sun S."/>
            <person name="Syed K."/>
            <person name="Tsang A."/>
            <person name="Wiebenga A."/>
            <person name="Young D."/>
            <person name="Pisabarro A."/>
            <person name="Eastwood D.C."/>
            <person name="Martin F."/>
            <person name="Cullen D."/>
            <person name="Grigoriev I.V."/>
            <person name="Hibbett D.S."/>
        </authorList>
    </citation>
    <scope>NUCLEOTIDE SEQUENCE</scope>
    <source>
        <strain evidence="2">FP-58527</strain>
    </source>
</reference>
<protein>
    <submittedName>
        <fullName evidence="1">Uncharacterized protein</fullName>
    </submittedName>
</protein>
<dbReference type="HOGENOM" id="CLU_1669432_0_0_1"/>
<evidence type="ECO:0000313" key="1">
    <source>
        <dbReference type="EMBL" id="EPS92976.1"/>
    </source>
</evidence>
<keyword evidence="2" id="KW-1185">Reference proteome</keyword>
<dbReference type="STRING" id="743788.S8DHF5"/>
<dbReference type="InParanoid" id="S8DHF5"/>
<dbReference type="Proteomes" id="UP000015241">
    <property type="component" value="Unassembled WGS sequence"/>
</dbReference>
<dbReference type="OrthoDB" id="3182995at2759"/>
<evidence type="ECO:0000313" key="2">
    <source>
        <dbReference type="Proteomes" id="UP000015241"/>
    </source>
</evidence>
<dbReference type="EMBL" id="KE504312">
    <property type="protein sequence ID" value="EPS92976.1"/>
    <property type="molecule type" value="Genomic_DNA"/>
</dbReference>
<name>S8DHF5_FOMSC</name>